<dbReference type="PANTHER" id="PTHR42792:SF1">
    <property type="entry name" value="FLAGELLAR HOOK-ASSOCIATED PROTEIN 3"/>
    <property type="match status" value="1"/>
</dbReference>
<dbReference type="GO" id="GO:0009424">
    <property type="term" value="C:bacterial-type flagellum hook"/>
    <property type="evidence" value="ECO:0007669"/>
    <property type="project" value="InterPro"/>
</dbReference>
<dbReference type="InterPro" id="IPR013384">
    <property type="entry name" value="Flagell_FlgL"/>
</dbReference>
<dbReference type="SUPFAM" id="SSF64518">
    <property type="entry name" value="Phase 1 flagellin"/>
    <property type="match status" value="1"/>
</dbReference>
<dbReference type="EMBL" id="JAMB01000008">
    <property type="protein sequence ID" value="ETX10419.1"/>
    <property type="molecule type" value="Genomic_DNA"/>
</dbReference>
<dbReference type="NCBIfam" id="TIGR02550">
    <property type="entry name" value="flagell_flgL"/>
    <property type="match status" value="1"/>
</dbReference>
<dbReference type="Gene3D" id="1.20.1330.10">
    <property type="entry name" value="f41 fragment of flagellin, N-terminal domain"/>
    <property type="match status" value="2"/>
</dbReference>
<organism evidence="7 8">
    <name type="scientific">Marinomonas ushuaiensis DSM 15871</name>
    <dbReference type="NCBI Taxonomy" id="1122207"/>
    <lineage>
        <taxon>Bacteria</taxon>
        <taxon>Pseudomonadati</taxon>
        <taxon>Pseudomonadota</taxon>
        <taxon>Gammaproteobacteria</taxon>
        <taxon>Oceanospirillales</taxon>
        <taxon>Oceanospirillaceae</taxon>
        <taxon>Marinomonas</taxon>
    </lineage>
</organism>
<gene>
    <name evidence="7" type="ORF">MUS1_14375</name>
</gene>
<keyword evidence="7" id="KW-0969">Cilium</keyword>
<evidence type="ECO:0000256" key="2">
    <source>
        <dbReference type="ARBA" id="ARBA00004613"/>
    </source>
</evidence>
<keyword evidence="5" id="KW-0975">Bacterial flagellum</keyword>
<dbReference type="InterPro" id="IPR001492">
    <property type="entry name" value="Flagellin"/>
</dbReference>
<name>X7E309_9GAMM</name>
<keyword evidence="7" id="KW-0966">Cell projection</keyword>
<evidence type="ECO:0000256" key="1">
    <source>
        <dbReference type="ARBA" id="ARBA00004365"/>
    </source>
</evidence>
<dbReference type="Proteomes" id="UP000054058">
    <property type="component" value="Unassembled WGS sequence"/>
</dbReference>
<dbReference type="GO" id="GO:0005198">
    <property type="term" value="F:structural molecule activity"/>
    <property type="evidence" value="ECO:0007669"/>
    <property type="project" value="InterPro"/>
</dbReference>
<dbReference type="GO" id="GO:0071973">
    <property type="term" value="P:bacterial-type flagellum-dependent cell motility"/>
    <property type="evidence" value="ECO:0007669"/>
    <property type="project" value="InterPro"/>
</dbReference>
<comment type="subcellular location">
    <subcellularLocation>
        <location evidence="1">Bacterial flagellum</location>
    </subcellularLocation>
    <subcellularLocation>
        <location evidence="2">Secreted</location>
    </subcellularLocation>
</comment>
<proteinExistence type="inferred from homology"/>
<dbReference type="eggNOG" id="COG1344">
    <property type="taxonomic scope" value="Bacteria"/>
</dbReference>
<dbReference type="PANTHER" id="PTHR42792">
    <property type="entry name" value="FLAGELLIN"/>
    <property type="match status" value="1"/>
</dbReference>
<evidence type="ECO:0000313" key="8">
    <source>
        <dbReference type="Proteomes" id="UP000054058"/>
    </source>
</evidence>
<evidence type="ECO:0000256" key="3">
    <source>
        <dbReference type="ARBA" id="ARBA00005709"/>
    </source>
</evidence>
<comment type="similarity">
    <text evidence="3">Belongs to the bacterial flagellin family.</text>
</comment>
<keyword evidence="7" id="KW-0282">Flagellum</keyword>
<dbReference type="Pfam" id="PF00669">
    <property type="entry name" value="Flagellin_N"/>
    <property type="match status" value="1"/>
</dbReference>
<evidence type="ECO:0000313" key="7">
    <source>
        <dbReference type="EMBL" id="ETX10419.1"/>
    </source>
</evidence>
<protein>
    <submittedName>
        <fullName evidence="7">Flagellar hook protein</fullName>
    </submittedName>
</protein>
<sequence>MRVTNNLIYGQSSRAISQANEKILNAQEKISSQTDIVKPSDNPVGASQVLMYQGNTHQLKLFDESIKMAVGNLEYQEVALDSINGFMDDVRTLFIQAQNDINTQEDINAIVQEIELITESMAELMNTRSADGSYVFSGTDTQGPPFAISSQGRYEWVGNEGQKYAQISEDMRIPVTDSGKKLFQDIWTNRSFSSDLLAGDVTLTAKVKNQGDFDQFMEDNYDPENPSENNYLLTTFPINIDLESVEGFISDSSFTNSNDKADQDRRRAFDGEPGTYSITNSAGEVVSSGDYTAGKPISLGGMSFLVRGEPGAVVDISLDKPRRDNVLNEINDTLAILGDRDSTHEEREQSFFDATTSINNAQQMIREGRSSVGARLNILQDREDFSSANQLSNAVAQDRIGGLDVAAAATELAMKEAALSASQKVFSRISNLSLFNQM</sequence>
<dbReference type="InterPro" id="IPR001029">
    <property type="entry name" value="Flagellin_N"/>
</dbReference>
<comment type="caution">
    <text evidence="7">The sequence shown here is derived from an EMBL/GenBank/DDBJ whole genome shotgun (WGS) entry which is preliminary data.</text>
</comment>
<dbReference type="RefSeq" id="WP_036162033.1">
    <property type="nucleotide sequence ID" value="NZ_JAMB01000008.1"/>
</dbReference>
<dbReference type="GO" id="GO:0005576">
    <property type="term" value="C:extracellular region"/>
    <property type="evidence" value="ECO:0007669"/>
    <property type="project" value="UniProtKB-SubCell"/>
</dbReference>
<accession>X7E309</accession>
<evidence type="ECO:0000259" key="6">
    <source>
        <dbReference type="Pfam" id="PF00669"/>
    </source>
</evidence>
<dbReference type="PATRIC" id="fig|1122207.3.peg.2024"/>
<reference evidence="7 8" key="1">
    <citation type="submission" date="2014-01" db="EMBL/GenBank/DDBJ databases">
        <title>Marinomonas ushuaiensis DSM 15871 Genome Sequencing.</title>
        <authorList>
            <person name="Lai Q."/>
            <person name="Shao Z.S."/>
        </authorList>
    </citation>
    <scope>NUCLEOTIDE SEQUENCE [LARGE SCALE GENOMIC DNA]</scope>
    <source>
        <strain evidence="7 8">DSM 15871</strain>
    </source>
</reference>
<dbReference type="AlphaFoldDB" id="X7E309"/>
<keyword evidence="4" id="KW-0964">Secreted</keyword>
<evidence type="ECO:0000256" key="5">
    <source>
        <dbReference type="ARBA" id="ARBA00023143"/>
    </source>
</evidence>
<dbReference type="OrthoDB" id="9768249at2"/>
<keyword evidence="8" id="KW-1185">Reference proteome</keyword>
<dbReference type="STRING" id="1122207.MUS1_14375"/>
<evidence type="ECO:0000256" key="4">
    <source>
        <dbReference type="ARBA" id="ARBA00022525"/>
    </source>
</evidence>
<feature type="domain" description="Flagellin N-terminal" evidence="6">
    <location>
        <begin position="5"/>
        <end position="141"/>
    </location>
</feature>